<organism evidence="1 2">
    <name type="scientific">Leptospira noguchii</name>
    <dbReference type="NCBI Taxonomy" id="28182"/>
    <lineage>
        <taxon>Bacteria</taxon>
        <taxon>Pseudomonadati</taxon>
        <taxon>Spirochaetota</taxon>
        <taxon>Spirochaetia</taxon>
        <taxon>Leptospirales</taxon>
        <taxon>Leptospiraceae</taxon>
        <taxon>Leptospira</taxon>
    </lineage>
</organism>
<evidence type="ECO:0000313" key="1">
    <source>
        <dbReference type="EMBL" id="UOG57717.1"/>
    </source>
</evidence>
<accession>A0AAE9GGW7</accession>
<protein>
    <submittedName>
        <fullName evidence="1">Uncharacterized protein</fullName>
    </submittedName>
</protein>
<dbReference type="Proteomes" id="UP000829829">
    <property type="component" value="Chromosome 1"/>
</dbReference>
<sequence>MKDSGCLIDFAFTHLMIVCGSFSRLKLPIRRKGIFWNKIQSIHWKENHETF</sequence>
<proteinExistence type="predicted"/>
<dbReference type="RefSeq" id="WP_004422123.1">
    <property type="nucleotide sequence ID" value="NZ_CP091928.1"/>
</dbReference>
<reference evidence="1" key="1">
    <citation type="submission" date="2022-02" db="EMBL/GenBank/DDBJ databases">
        <title>The genetically variable rfb locus in Leptospira is a mobile cassette and a molecular signature of serovar identity.</title>
        <authorList>
            <person name="Nieves C."/>
            <person name="Vincent A.T."/>
            <person name="Zarantonelli L."/>
            <person name="Picardeau M."/>
            <person name="Veyrier F.J."/>
            <person name="Buschiazzo A."/>
        </authorList>
    </citation>
    <scope>NUCLEOTIDE SEQUENCE</scope>
    <source>
        <strain evidence="1">IP1512017</strain>
    </source>
</reference>
<dbReference type="EMBL" id="CP091957">
    <property type="protein sequence ID" value="UOG57717.1"/>
    <property type="molecule type" value="Genomic_DNA"/>
</dbReference>
<name>A0AAE9GGW7_9LEPT</name>
<evidence type="ECO:0000313" key="2">
    <source>
        <dbReference type="Proteomes" id="UP000829829"/>
    </source>
</evidence>
<gene>
    <name evidence="1" type="ORF">MAL03_06195</name>
</gene>
<dbReference type="AlphaFoldDB" id="A0AAE9GGW7"/>